<evidence type="ECO:0000313" key="5">
    <source>
        <dbReference type="EMBL" id="EQD43314.1"/>
    </source>
</evidence>
<dbReference type="InterPro" id="IPR009056">
    <property type="entry name" value="Cyt_c-like_dom"/>
</dbReference>
<keyword evidence="2" id="KW-0479">Metal-binding</keyword>
<dbReference type="SUPFAM" id="SSF46626">
    <property type="entry name" value="Cytochrome c"/>
    <property type="match status" value="2"/>
</dbReference>
<evidence type="ECO:0000256" key="3">
    <source>
        <dbReference type="ARBA" id="ARBA00023004"/>
    </source>
</evidence>
<reference evidence="5" key="1">
    <citation type="submission" date="2013-08" db="EMBL/GenBank/DDBJ databases">
        <authorList>
            <person name="Mendez C."/>
            <person name="Richter M."/>
            <person name="Ferrer M."/>
            <person name="Sanchez J."/>
        </authorList>
    </citation>
    <scope>NUCLEOTIDE SEQUENCE</scope>
</reference>
<dbReference type="GO" id="GO:0009055">
    <property type="term" value="F:electron transfer activity"/>
    <property type="evidence" value="ECO:0007669"/>
    <property type="project" value="InterPro"/>
</dbReference>
<feature type="domain" description="Cytochrome c" evidence="4">
    <location>
        <begin position="88"/>
        <end position="161"/>
    </location>
</feature>
<dbReference type="AlphaFoldDB" id="T1ARD5"/>
<dbReference type="GO" id="GO:0020037">
    <property type="term" value="F:heme binding"/>
    <property type="evidence" value="ECO:0007669"/>
    <property type="project" value="InterPro"/>
</dbReference>
<sequence>CHGDGGLNGPALPLNNPVYLAWAGHDRMVPIVAGGVSLQSMHAFAQSSGGMLTGQQVENIVNGMIAHWGRPGILNGTNPPGYTATTAPDIVAGKTAFQAHCARCHGADGTGAVATGAASKSSVVGSIVDPTYLSLIGNRGLRDIVVAGLPGEGMPDWRGDG</sequence>
<dbReference type="GO" id="GO:0046872">
    <property type="term" value="F:metal ion binding"/>
    <property type="evidence" value="ECO:0007669"/>
    <property type="project" value="UniProtKB-KW"/>
</dbReference>
<feature type="non-terminal residue" evidence="5">
    <location>
        <position position="1"/>
    </location>
</feature>
<dbReference type="Pfam" id="PF13442">
    <property type="entry name" value="Cytochrome_CBB3"/>
    <property type="match status" value="1"/>
</dbReference>
<reference evidence="5" key="2">
    <citation type="journal article" date="2014" name="ISME J.">
        <title>Microbial stratification in low pH oxic and suboxic macroscopic growths along an acid mine drainage.</title>
        <authorList>
            <person name="Mendez-Garcia C."/>
            <person name="Mesa V."/>
            <person name="Sprenger R.R."/>
            <person name="Richter M."/>
            <person name="Diez M.S."/>
            <person name="Solano J."/>
            <person name="Bargiela R."/>
            <person name="Golyshina O.V."/>
            <person name="Manteca A."/>
            <person name="Ramos J.L."/>
            <person name="Gallego J.R."/>
            <person name="Llorente I."/>
            <person name="Martins Dos Santos V.A."/>
            <person name="Jensen O.N."/>
            <person name="Pelaez A.I."/>
            <person name="Sanchez J."/>
            <person name="Ferrer M."/>
        </authorList>
    </citation>
    <scope>NUCLEOTIDE SEQUENCE</scope>
</reference>
<accession>T1ARD5</accession>
<keyword evidence="1" id="KW-0349">Heme</keyword>
<evidence type="ECO:0000256" key="1">
    <source>
        <dbReference type="ARBA" id="ARBA00022617"/>
    </source>
</evidence>
<protein>
    <submittedName>
        <fullName evidence="5">Cytochrome c class I</fullName>
    </submittedName>
</protein>
<feature type="non-terminal residue" evidence="5">
    <location>
        <position position="161"/>
    </location>
</feature>
<keyword evidence="3" id="KW-0408">Iron</keyword>
<comment type="caution">
    <text evidence="5">The sequence shown here is derived from an EMBL/GenBank/DDBJ whole genome shotgun (WGS) entry which is preliminary data.</text>
</comment>
<evidence type="ECO:0000256" key="2">
    <source>
        <dbReference type="ARBA" id="ARBA00022723"/>
    </source>
</evidence>
<dbReference type="EMBL" id="AUZY01009150">
    <property type="protein sequence ID" value="EQD43314.1"/>
    <property type="molecule type" value="Genomic_DNA"/>
</dbReference>
<proteinExistence type="predicted"/>
<dbReference type="Gene3D" id="1.10.760.10">
    <property type="entry name" value="Cytochrome c-like domain"/>
    <property type="match status" value="1"/>
</dbReference>
<name>T1ARD5_9ZZZZ</name>
<gene>
    <name evidence="5" type="ORF">B1B_13878</name>
</gene>
<evidence type="ECO:0000259" key="4">
    <source>
        <dbReference type="PROSITE" id="PS51007"/>
    </source>
</evidence>
<dbReference type="InterPro" id="IPR036909">
    <property type="entry name" value="Cyt_c-like_dom_sf"/>
</dbReference>
<organism evidence="5">
    <name type="scientific">mine drainage metagenome</name>
    <dbReference type="NCBI Taxonomy" id="410659"/>
    <lineage>
        <taxon>unclassified sequences</taxon>
        <taxon>metagenomes</taxon>
        <taxon>ecological metagenomes</taxon>
    </lineage>
</organism>
<dbReference type="PROSITE" id="PS51007">
    <property type="entry name" value="CYTC"/>
    <property type="match status" value="1"/>
</dbReference>